<name>A0ABT5NQ84_9PSED</name>
<dbReference type="EMBL" id="JAMDGY010000019">
    <property type="protein sequence ID" value="MDD0990334.1"/>
    <property type="molecule type" value="Genomic_DNA"/>
</dbReference>
<accession>A0ABT5NQ84</accession>
<sequence>MSDEEQLLQYQAYQLQAHDVATHSSRTMSYLRRLHIKAGKRIDVWDELTAHRAASDSGVTGPAIKRAFRSFVGNLQGNRCCYCRRWLQNIAHAKPVEHILCRKDYPQFSLHFYNLAVACFDCNLLKKDAKWGSVAVLSINYPVAANINDFYHPRFHRYPEHVSYERTERDDICNVTYTGLTPQGKHLCDQLLYITAARENFFSNNPSIAEAMVSLQQFQDRHAPGELPALEAFRKSLNESMHKQLDNSALDGLPLKGRRAAKSRTKV</sequence>
<keyword evidence="3" id="KW-1185">Reference proteome</keyword>
<evidence type="ECO:0008006" key="4">
    <source>
        <dbReference type="Google" id="ProtNLM"/>
    </source>
</evidence>
<feature type="region of interest" description="Disordered" evidence="1">
    <location>
        <begin position="248"/>
        <end position="267"/>
    </location>
</feature>
<dbReference type="Gene3D" id="1.10.30.50">
    <property type="match status" value="1"/>
</dbReference>
<dbReference type="RefSeq" id="WP_273911453.1">
    <property type="nucleotide sequence ID" value="NZ_JAMDGX010000041.1"/>
</dbReference>
<dbReference type="Proteomes" id="UP001148203">
    <property type="component" value="Unassembled WGS sequence"/>
</dbReference>
<evidence type="ECO:0000313" key="2">
    <source>
        <dbReference type="EMBL" id="MDD0990334.1"/>
    </source>
</evidence>
<protein>
    <recommendedName>
        <fullName evidence="4">HNH endonuclease</fullName>
    </recommendedName>
</protein>
<feature type="compositionally biased region" description="Basic residues" evidence="1">
    <location>
        <begin position="256"/>
        <end position="267"/>
    </location>
</feature>
<organism evidence="2 3">
    <name type="scientific">Pseudomonas fontis</name>
    <dbReference type="NCBI Taxonomy" id="2942633"/>
    <lineage>
        <taxon>Bacteria</taxon>
        <taxon>Pseudomonadati</taxon>
        <taxon>Pseudomonadota</taxon>
        <taxon>Gammaproteobacteria</taxon>
        <taxon>Pseudomonadales</taxon>
        <taxon>Pseudomonadaceae</taxon>
        <taxon>Pseudomonas</taxon>
    </lineage>
</organism>
<proteinExistence type="predicted"/>
<evidence type="ECO:0000256" key="1">
    <source>
        <dbReference type="SAM" id="MobiDB-lite"/>
    </source>
</evidence>
<reference evidence="2 3" key="1">
    <citation type="submission" date="2022-05" db="EMBL/GenBank/DDBJ databases">
        <title>Novel Pseudomonas spp. Isolated from a Rainbow Trout Aquaculture Facility.</title>
        <authorList>
            <person name="Testerman T."/>
            <person name="Graf J."/>
        </authorList>
    </citation>
    <scope>NUCLEOTIDE SEQUENCE [LARGE SCALE GENOMIC DNA]</scope>
    <source>
        <strain evidence="2 3">ID681</strain>
    </source>
</reference>
<gene>
    <name evidence="2" type="ORF">M5G11_07240</name>
</gene>
<evidence type="ECO:0000313" key="3">
    <source>
        <dbReference type="Proteomes" id="UP001148203"/>
    </source>
</evidence>
<comment type="caution">
    <text evidence="2">The sequence shown here is derived from an EMBL/GenBank/DDBJ whole genome shotgun (WGS) entry which is preliminary data.</text>
</comment>